<keyword evidence="4" id="KW-0808">Transferase</keyword>
<comment type="pathway">
    <text evidence="2">Isoprenoid biosynthesis.</text>
</comment>
<keyword evidence="7" id="KW-0414">Isoprene biosynthesis</keyword>
<dbReference type="NCBIfam" id="NF045485">
    <property type="entry name" value="FPPsyn"/>
    <property type="match status" value="2"/>
</dbReference>
<evidence type="ECO:0000256" key="7">
    <source>
        <dbReference type="ARBA" id="ARBA00023229"/>
    </source>
</evidence>
<dbReference type="Gene3D" id="1.10.600.10">
    <property type="entry name" value="Farnesyl Diphosphate Synthase"/>
    <property type="match status" value="2"/>
</dbReference>
<dbReference type="GO" id="GO:0046872">
    <property type="term" value="F:metal ion binding"/>
    <property type="evidence" value="ECO:0007669"/>
    <property type="project" value="UniProtKB-KW"/>
</dbReference>
<dbReference type="CDD" id="cd00685">
    <property type="entry name" value="Trans_IPPS_HT"/>
    <property type="match status" value="2"/>
</dbReference>
<evidence type="ECO:0000256" key="3">
    <source>
        <dbReference type="ARBA" id="ARBA00006706"/>
    </source>
</evidence>
<evidence type="ECO:0000313" key="8">
    <source>
        <dbReference type="EMBL" id="URD95392.1"/>
    </source>
</evidence>
<dbReference type="PROSITE" id="PS00444">
    <property type="entry name" value="POLYPRENYL_SYNTHASE_2"/>
    <property type="match status" value="1"/>
</dbReference>
<keyword evidence="6" id="KW-0460">Magnesium</keyword>
<dbReference type="SFLD" id="SFLDG01017">
    <property type="entry name" value="Polyprenyl_Transferase_Like"/>
    <property type="match status" value="2"/>
</dbReference>
<dbReference type="InterPro" id="IPR053378">
    <property type="entry name" value="Prenyl_diphosphate_synthase"/>
</dbReference>
<accession>A0A9E7FHU4</accession>
<dbReference type="InterPro" id="IPR008949">
    <property type="entry name" value="Isoprenoid_synthase_dom_sf"/>
</dbReference>
<dbReference type="GO" id="GO:0008299">
    <property type="term" value="P:isoprenoid biosynthetic process"/>
    <property type="evidence" value="ECO:0007669"/>
    <property type="project" value="UniProtKB-KW"/>
</dbReference>
<evidence type="ECO:0000256" key="6">
    <source>
        <dbReference type="ARBA" id="ARBA00022842"/>
    </source>
</evidence>
<protein>
    <submittedName>
        <fullName evidence="8">Geranylgeranyl pyrophosphate synthase</fullName>
    </submittedName>
</protein>
<keyword evidence="5" id="KW-0479">Metal-binding</keyword>
<dbReference type="SUPFAM" id="SSF48576">
    <property type="entry name" value="Terpenoid synthases"/>
    <property type="match status" value="2"/>
</dbReference>
<dbReference type="FunFam" id="1.10.600.10:FF:000001">
    <property type="entry name" value="Geranylgeranyl diphosphate synthase"/>
    <property type="match status" value="2"/>
</dbReference>
<evidence type="ECO:0000256" key="4">
    <source>
        <dbReference type="ARBA" id="ARBA00022679"/>
    </source>
</evidence>
<organism evidence="8 9">
    <name type="scientific">Musa troglodytarum</name>
    <name type="common">fe'i banana</name>
    <dbReference type="NCBI Taxonomy" id="320322"/>
    <lineage>
        <taxon>Eukaryota</taxon>
        <taxon>Viridiplantae</taxon>
        <taxon>Streptophyta</taxon>
        <taxon>Embryophyta</taxon>
        <taxon>Tracheophyta</taxon>
        <taxon>Spermatophyta</taxon>
        <taxon>Magnoliopsida</taxon>
        <taxon>Liliopsida</taxon>
        <taxon>Zingiberales</taxon>
        <taxon>Musaceae</taxon>
        <taxon>Musa</taxon>
    </lineage>
</organism>
<dbReference type="GO" id="GO:0004659">
    <property type="term" value="F:prenyltransferase activity"/>
    <property type="evidence" value="ECO:0007669"/>
    <property type="project" value="InterPro"/>
</dbReference>
<gene>
    <name evidence="8" type="ORF">MUK42_32207</name>
</gene>
<proteinExistence type="inferred from homology"/>
<dbReference type="PANTHER" id="PTHR43281">
    <property type="entry name" value="FARNESYL DIPHOSPHATE SYNTHASE"/>
    <property type="match status" value="1"/>
</dbReference>
<dbReference type="OrthoDB" id="6921389at2759"/>
<comment type="cofactor">
    <cofactor evidence="1">
        <name>Mg(2+)</name>
        <dbReference type="ChEBI" id="CHEBI:18420"/>
    </cofactor>
</comment>
<keyword evidence="9" id="KW-1185">Reference proteome</keyword>
<name>A0A9E7FHU4_9LILI</name>
<dbReference type="Proteomes" id="UP001055439">
    <property type="component" value="Chromosome 4"/>
</dbReference>
<reference evidence="8" key="1">
    <citation type="submission" date="2022-05" db="EMBL/GenBank/DDBJ databases">
        <title>The Musa troglodytarum L. genome provides insights into the mechanism of non-climacteric behaviour and enrichment of carotenoids.</title>
        <authorList>
            <person name="Wang J."/>
        </authorList>
    </citation>
    <scope>NUCLEOTIDE SEQUENCE</scope>
    <source>
        <tissue evidence="8">Leaf</tissue>
    </source>
</reference>
<sequence>MAYVTARLLARAPGSGRVPAALRSASTRLHDGPKGQAEAAADRFDLKAYMADKARRVDAALDRAVPLRYPERLHESMRYSLLSPGKRICPILALASCELVGGEEANAMPVACAVEMLHAVSLIHDDLPCMDNDDLRRGRPSNHRVFGEGTAVITGDALIALAFEHVATATASVPADRVLRAVAEYGSAIGSEGLVAGQFVDIDSEGKAVGVGVLEYIHLHKTARLLEAAAACGAIVGGGGGDAGVESVRRYARCVGQLFQVVDDILDVTKTTEELGKTAGKDVASGKTTYPKLMGLEKAQELAQTLVSCMGSTASRRRPSAISPATSPIARTEVDAPLLGGWTPNLKHGSRSLPRKNASRHRRLLMAYVTARLLARAPGSGRVPAALRSASTRLHDGPIGQAEAAGDRFDLKAYMADKARRVDAALDRAVPLRYPERLHESMRYSLLSAGKRIRPILALASCELVGGDEATAMPVACAVEMLHVMSLIHDDLPCMDNDDLRRGRPSNHRVFGEGTAVITGDALIALAFEHVAAATASVPADRVLRAVAEYGSAMGPEGLVAGQFVDIDSEGKAVGVGVLEYIHLHKTARLLEAAAACGAIVGGGGDAEVESVRRYARCAGLLFQVVDDILDVTKTTEELGKTAGKDVASGKTTYPKLMGLEKAQELAQTLVVKAEAELHGFDRVKAAPLRHLARYIADRQN</sequence>
<dbReference type="EMBL" id="CP097506">
    <property type="protein sequence ID" value="URD95392.1"/>
    <property type="molecule type" value="Genomic_DNA"/>
</dbReference>
<evidence type="ECO:0000313" key="9">
    <source>
        <dbReference type="Proteomes" id="UP001055439"/>
    </source>
</evidence>
<dbReference type="InterPro" id="IPR033749">
    <property type="entry name" value="Polyprenyl_synt_CS"/>
</dbReference>
<comment type="similarity">
    <text evidence="3">Belongs to the FPP/GGPP synthase family.</text>
</comment>
<dbReference type="InterPro" id="IPR000092">
    <property type="entry name" value="Polyprenyl_synt"/>
</dbReference>
<evidence type="ECO:0000256" key="5">
    <source>
        <dbReference type="ARBA" id="ARBA00022723"/>
    </source>
</evidence>
<dbReference type="SFLD" id="SFLDS00005">
    <property type="entry name" value="Isoprenoid_Synthase_Type_I"/>
    <property type="match status" value="2"/>
</dbReference>
<dbReference type="GO" id="GO:0005737">
    <property type="term" value="C:cytoplasm"/>
    <property type="evidence" value="ECO:0007669"/>
    <property type="project" value="UniProtKB-ARBA"/>
</dbReference>
<evidence type="ECO:0000256" key="2">
    <source>
        <dbReference type="ARBA" id="ARBA00005128"/>
    </source>
</evidence>
<dbReference type="AlphaFoldDB" id="A0A9E7FHU4"/>
<dbReference type="PANTHER" id="PTHR43281:SF1">
    <property type="entry name" value="FARNESYL DIPHOSPHATE SYNTHASE"/>
    <property type="match status" value="1"/>
</dbReference>
<dbReference type="Pfam" id="PF00348">
    <property type="entry name" value="polyprenyl_synt"/>
    <property type="match status" value="2"/>
</dbReference>
<evidence type="ECO:0000256" key="1">
    <source>
        <dbReference type="ARBA" id="ARBA00001946"/>
    </source>
</evidence>
<dbReference type="PROSITE" id="PS00723">
    <property type="entry name" value="POLYPRENYL_SYNTHASE_1"/>
    <property type="match status" value="2"/>
</dbReference>